<keyword evidence="2" id="KW-1185">Reference proteome</keyword>
<comment type="caution">
    <text evidence="1">The sequence shown here is derived from an EMBL/GenBank/DDBJ whole genome shotgun (WGS) entry which is preliminary data.</text>
</comment>
<dbReference type="EMBL" id="JAIWYP010000010">
    <property type="protein sequence ID" value="KAH3751187.1"/>
    <property type="molecule type" value="Genomic_DNA"/>
</dbReference>
<organism evidence="1 2">
    <name type="scientific">Dreissena polymorpha</name>
    <name type="common">Zebra mussel</name>
    <name type="synonym">Mytilus polymorpha</name>
    <dbReference type="NCBI Taxonomy" id="45954"/>
    <lineage>
        <taxon>Eukaryota</taxon>
        <taxon>Metazoa</taxon>
        <taxon>Spiralia</taxon>
        <taxon>Lophotrochozoa</taxon>
        <taxon>Mollusca</taxon>
        <taxon>Bivalvia</taxon>
        <taxon>Autobranchia</taxon>
        <taxon>Heteroconchia</taxon>
        <taxon>Euheterodonta</taxon>
        <taxon>Imparidentia</taxon>
        <taxon>Neoheterodontei</taxon>
        <taxon>Myida</taxon>
        <taxon>Dreissenoidea</taxon>
        <taxon>Dreissenidae</taxon>
        <taxon>Dreissena</taxon>
    </lineage>
</organism>
<protein>
    <submittedName>
        <fullName evidence="1">Uncharacterized protein</fullName>
    </submittedName>
</protein>
<dbReference type="AlphaFoldDB" id="A0A9D4DK87"/>
<dbReference type="Proteomes" id="UP000828390">
    <property type="component" value="Unassembled WGS sequence"/>
</dbReference>
<evidence type="ECO:0000313" key="2">
    <source>
        <dbReference type="Proteomes" id="UP000828390"/>
    </source>
</evidence>
<proteinExistence type="predicted"/>
<accession>A0A9D4DK87</accession>
<sequence length="56" mass="6108">MQIKSDSMFHVNARVNGIEAQDVVDTAAEVTLVLDRVGAQLPEAVPVLEHVYMKTA</sequence>
<name>A0A9D4DK87_DREPO</name>
<evidence type="ECO:0000313" key="1">
    <source>
        <dbReference type="EMBL" id="KAH3751187.1"/>
    </source>
</evidence>
<reference evidence="1" key="1">
    <citation type="journal article" date="2019" name="bioRxiv">
        <title>The Genome of the Zebra Mussel, Dreissena polymorpha: A Resource for Invasive Species Research.</title>
        <authorList>
            <person name="McCartney M.A."/>
            <person name="Auch B."/>
            <person name="Kono T."/>
            <person name="Mallez S."/>
            <person name="Zhang Y."/>
            <person name="Obille A."/>
            <person name="Becker A."/>
            <person name="Abrahante J.E."/>
            <person name="Garbe J."/>
            <person name="Badalamenti J.P."/>
            <person name="Herman A."/>
            <person name="Mangelson H."/>
            <person name="Liachko I."/>
            <person name="Sullivan S."/>
            <person name="Sone E.D."/>
            <person name="Koren S."/>
            <person name="Silverstein K.A.T."/>
            <person name="Beckman K.B."/>
            <person name="Gohl D.M."/>
        </authorList>
    </citation>
    <scope>NUCLEOTIDE SEQUENCE</scope>
    <source>
        <strain evidence="1">Duluth1</strain>
        <tissue evidence="1">Whole animal</tissue>
    </source>
</reference>
<reference evidence="1" key="2">
    <citation type="submission" date="2020-11" db="EMBL/GenBank/DDBJ databases">
        <authorList>
            <person name="McCartney M.A."/>
            <person name="Auch B."/>
            <person name="Kono T."/>
            <person name="Mallez S."/>
            <person name="Becker A."/>
            <person name="Gohl D.M."/>
            <person name="Silverstein K.A.T."/>
            <person name="Koren S."/>
            <person name="Bechman K.B."/>
            <person name="Herman A."/>
            <person name="Abrahante J.E."/>
            <person name="Garbe J."/>
        </authorList>
    </citation>
    <scope>NUCLEOTIDE SEQUENCE</scope>
    <source>
        <strain evidence="1">Duluth1</strain>
        <tissue evidence="1">Whole animal</tissue>
    </source>
</reference>
<gene>
    <name evidence="1" type="ORF">DPMN_185736</name>
</gene>